<dbReference type="GO" id="GO:0008047">
    <property type="term" value="F:enzyme activator activity"/>
    <property type="evidence" value="ECO:0007669"/>
    <property type="project" value="Ensembl"/>
</dbReference>
<dbReference type="PANTHER" id="PTHR46449:SF3">
    <property type="entry name" value="PROTEIN FAM47E"/>
    <property type="match status" value="1"/>
</dbReference>
<accession>A0A8C6QU87</accession>
<evidence type="ECO:0000313" key="4">
    <source>
        <dbReference type="Proteomes" id="UP000694381"/>
    </source>
</evidence>
<dbReference type="GO" id="GO:0071168">
    <property type="term" value="P:protein localization to chromatin"/>
    <property type="evidence" value="ECO:0007669"/>
    <property type="project" value="Ensembl"/>
</dbReference>
<dbReference type="GO" id="GO:0005634">
    <property type="term" value="C:nucleus"/>
    <property type="evidence" value="ECO:0007669"/>
    <property type="project" value="Ensembl"/>
</dbReference>
<dbReference type="GO" id="GO:0000785">
    <property type="term" value="C:chromatin"/>
    <property type="evidence" value="ECO:0007669"/>
    <property type="project" value="Ensembl"/>
</dbReference>
<reference evidence="3" key="1">
    <citation type="submission" date="2025-08" db="UniProtKB">
        <authorList>
            <consortium name="Ensembl"/>
        </authorList>
    </citation>
    <scope>IDENTIFICATION</scope>
</reference>
<sequence length="350" mass="40681">PPKCFTKHSRLKFPGSLNSRRWVFVREGLDDFRKSCPPGQSLITQASLPQIHHRAPQPGPRKSQNELPKGAALLSKLSSTQQARKAFLEDVEAALARHPLALYPHLEEALPAELLLQVLEVLDPERKLEDTWAYCQDTREIMKEPTKLSEKCPQLSPPKKMPESHSGQWLYKEKPSEVDLLCKDSLLHENVRRGVCDFCHWATASGSSKIDEEFILQQFDIDYQTRHSCDVLRVMRLNQVPWELKKSNPYKPKRVKMRYGAWYLNTNLWKSQRVDEPLMDPKLSHRAQDEDFKQQLQEQDELLAELHGTVAFKNFVLSRGYRMPKFFEKMYAKKKGKSWYSKTPQNPTQA</sequence>
<name>A0A8C6QU87_NANGA</name>
<dbReference type="PANTHER" id="PTHR46449">
    <property type="entry name" value="ZGC:158260"/>
    <property type="match status" value="1"/>
</dbReference>
<organism evidence="3 4">
    <name type="scientific">Nannospalax galili</name>
    <name type="common">Northern Israeli blind subterranean mole rat</name>
    <name type="synonym">Spalax galili</name>
    <dbReference type="NCBI Taxonomy" id="1026970"/>
    <lineage>
        <taxon>Eukaryota</taxon>
        <taxon>Metazoa</taxon>
        <taxon>Chordata</taxon>
        <taxon>Craniata</taxon>
        <taxon>Vertebrata</taxon>
        <taxon>Euteleostomi</taxon>
        <taxon>Mammalia</taxon>
        <taxon>Eutheria</taxon>
        <taxon>Euarchontoglires</taxon>
        <taxon>Glires</taxon>
        <taxon>Rodentia</taxon>
        <taxon>Myomorpha</taxon>
        <taxon>Muroidea</taxon>
        <taxon>Spalacidae</taxon>
        <taxon>Spalacinae</taxon>
        <taxon>Nannospalax</taxon>
    </lineage>
</organism>
<dbReference type="AlphaFoldDB" id="A0A8C6QU87"/>
<dbReference type="GO" id="GO:0045815">
    <property type="term" value="P:transcription initiation-coupled chromatin remodeling"/>
    <property type="evidence" value="ECO:0007669"/>
    <property type="project" value="Ensembl"/>
</dbReference>
<reference evidence="3" key="2">
    <citation type="submission" date="2025-09" db="UniProtKB">
        <authorList>
            <consortium name="Ensembl"/>
        </authorList>
    </citation>
    <scope>IDENTIFICATION</scope>
</reference>
<dbReference type="Pfam" id="PF14642">
    <property type="entry name" value="FAM47"/>
    <property type="match status" value="1"/>
</dbReference>
<evidence type="ECO:0000313" key="3">
    <source>
        <dbReference type="Ensembl" id="ENSNGAP00000007961.1"/>
    </source>
</evidence>
<proteinExistence type="inferred from homology"/>
<evidence type="ECO:0000256" key="2">
    <source>
        <dbReference type="SAM" id="MobiDB-lite"/>
    </source>
</evidence>
<dbReference type="Proteomes" id="UP000694381">
    <property type="component" value="Unassembled WGS sequence"/>
</dbReference>
<gene>
    <name evidence="3" type="primary">LOC103742484</name>
</gene>
<keyword evidence="4" id="KW-1185">Reference proteome</keyword>
<dbReference type="OMA" id="VKYGAWY"/>
<protein>
    <submittedName>
        <fullName evidence="3">Family with sequence similarity 47, member E</fullName>
    </submittedName>
</protein>
<dbReference type="GO" id="GO:0005737">
    <property type="term" value="C:cytoplasm"/>
    <property type="evidence" value="ECO:0007669"/>
    <property type="project" value="Ensembl"/>
</dbReference>
<feature type="region of interest" description="Disordered" evidence="2">
    <location>
        <begin position="42"/>
        <end position="67"/>
    </location>
</feature>
<evidence type="ECO:0000256" key="1">
    <source>
        <dbReference type="ARBA" id="ARBA00005277"/>
    </source>
</evidence>
<dbReference type="GeneTree" id="ENSGT00940000162425"/>
<comment type="similarity">
    <text evidence="1">Belongs to the FAM47 family.</text>
</comment>
<dbReference type="InterPro" id="IPR032743">
    <property type="entry name" value="FAM47"/>
</dbReference>
<feature type="region of interest" description="Disordered" evidence="2">
    <location>
        <begin position="146"/>
        <end position="166"/>
    </location>
</feature>
<dbReference type="Ensembl" id="ENSNGAT00000013453.1">
    <property type="protein sequence ID" value="ENSNGAP00000007961.1"/>
    <property type="gene ID" value="ENSNGAG00000011068.1"/>
</dbReference>